<dbReference type="InterPro" id="IPR029056">
    <property type="entry name" value="Ribokinase-like"/>
</dbReference>
<accession>A0ABW2Y3X9</accession>
<organism evidence="5 6">
    <name type="scientific">Alloscardovia venturai</name>
    <dbReference type="NCBI Taxonomy" id="1769421"/>
    <lineage>
        <taxon>Bacteria</taxon>
        <taxon>Bacillati</taxon>
        <taxon>Actinomycetota</taxon>
        <taxon>Actinomycetes</taxon>
        <taxon>Bifidobacteriales</taxon>
        <taxon>Bifidobacteriaceae</taxon>
        <taxon>Alloscardovia</taxon>
    </lineage>
</organism>
<reference evidence="6" key="1">
    <citation type="journal article" date="2019" name="Int. J. Syst. Evol. Microbiol.">
        <title>The Global Catalogue of Microorganisms (GCM) 10K type strain sequencing project: providing services to taxonomists for standard genome sequencing and annotation.</title>
        <authorList>
            <consortium name="The Broad Institute Genomics Platform"/>
            <consortium name="The Broad Institute Genome Sequencing Center for Infectious Disease"/>
            <person name="Wu L."/>
            <person name="Ma J."/>
        </authorList>
    </citation>
    <scope>NUCLEOTIDE SEQUENCE [LARGE SCALE GENOMIC DNA]</scope>
    <source>
        <strain evidence="6">CCM 8604</strain>
    </source>
</reference>
<evidence type="ECO:0000256" key="2">
    <source>
        <dbReference type="ARBA" id="ARBA00022679"/>
    </source>
</evidence>
<gene>
    <name evidence="5" type="ORF">ACFQY8_00120</name>
</gene>
<protein>
    <submittedName>
        <fullName evidence="5">Carbohydrate kinase</fullName>
        <ecNumber evidence="5">2.7.1.-</ecNumber>
    </submittedName>
</protein>
<dbReference type="Proteomes" id="UP001597036">
    <property type="component" value="Unassembled WGS sequence"/>
</dbReference>
<dbReference type="PANTHER" id="PTHR43085">
    <property type="entry name" value="HEXOKINASE FAMILY MEMBER"/>
    <property type="match status" value="1"/>
</dbReference>
<sequence length="305" mass="33268">MNNASQTSEKPVVVALGELLWDMLPTGKRAGGAPANFCYHSMMNGADGYAVSALGEDALGNELEDEVNKAGIKHIIKRNAYPTGTVEVHLSDGIPTYDIVQNVAWDHIPYTQDMVDLIKRADAVCYGTLACRRPESHDSIMRLLSGVKPGAMKYFDINLRGDFYSKDLITEQLNAATVFKINDDEIAQLQTMFSVPGTAEEVAQWFLSEFDLDYVILTAGGDYSQVFARSGEVSRVNTPRVTVNDTVGAGDSFSGVFCIEILKGTPLHEAHKRAVNVAAYVCTAAGAWPTYPDEIPDYVTEQGLE</sequence>
<keyword evidence="2 5" id="KW-0808">Transferase</keyword>
<keyword evidence="6" id="KW-1185">Reference proteome</keyword>
<comment type="caution">
    <text evidence="5">The sequence shown here is derived from an EMBL/GenBank/DDBJ whole genome shotgun (WGS) entry which is preliminary data.</text>
</comment>
<name>A0ABW2Y3X9_9BIFI</name>
<dbReference type="Pfam" id="PF00294">
    <property type="entry name" value="PfkB"/>
    <property type="match status" value="1"/>
</dbReference>
<dbReference type="SUPFAM" id="SSF53613">
    <property type="entry name" value="Ribokinase-like"/>
    <property type="match status" value="1"/>
</dbReference>
<keyword evidence="3 5" id="KW-0418">Kinase</keyword>
<evidence type="ECO:0000256" key="1">
    <source>
        <dbReference type="ARBA" id="ARBA00010688"/>
    </source>
</evidence>
<evidence type="ECO:0000256" key="3">
    <source>
        <dbReference type="ARBA" id="ARBA00022777"/>
    </source>
</evidence>
<dbReference type="GO" id="GO:0016301">
    <property type="term" value="F:kinase activity"/>
    <property type="evidence" value="ECO:0007669"/>
    <property type="project" value="UniProtKB-KW"/>
</dbReference>
<dbReference type="InterPro" id="IPR011611">
    <property type="entry name" value="PfkB_dom"/>
</dbReference>
<comment type="similarity">
    <text evidence="1">Belongs to the carbohydrate kinase PfkB family.</text>
</comment>
<dbReference type="RefSeq" id="WP_377937448.1">
    <property type="nucleotide sequence ID" value="NZ_JBHTHQ010000001.1"/>
</dbReference>
<evidence type="ECO:0000313" key="6">
    <source>
        <dbReference type="Proteomes" id="UP001597036"/>
    </source>
</evidence>
<feature type="domain" description="Carbohydrate kinase PfkB" evidence="4">
    <location>
        <begin position="27"/>
        <end position="288"/>
    </location>
</feature>
<dbReference type="EMBL" id="JBHTHQ010000001">
    <property type="protein sequence ID" value="MFD0704164.1"/>
    <property type="molecule type" value="Genomic_DNA"/>
</dbReference>
<dbReference type="InterPro" id="IPR050306">
    <property type="entry name" value="PfkB_Carbo_kinase"/>
</dbReference>
<evidence type="ECO:0000259" key="4">
    <source>
        <dbReference type="Pfam" id="PF00294"/>
    </source>
</evidence>
<dbReference type="PANTHER" id="PTHR43085:SF57">
    <property type="entry name" value="CARBOHYDRATE KINASE PFKB DOMAIN-CONTAINING PROTEIN"/>
    <property type="match status" value="1"/>
</dbReference>
<dbReference type="Gene3D" id="3.40.1190.20">
    <property type="match status" value="1"/>
</dbReference>
<proteinExistence type="inferred from homology"/>
<evidence type="ECO:0000313" key="5">
    <source>
        <dbReference type="EMBL" id="MFD0704164.1"/>
    </source>
</evidence>
<dbReference type="EC" id="2.7.1.-" evidence="5"/>
<dbReference type="CDD" id="cd01167">
    <property type="entry name" value="bac_FRK"/>
    <property type="match status" value="1"/>
</dbReference>